<dbReference type="InterPro" id="IPR050553">
    <property type="entry name" value="Thioredoxin_ResA/DsbE_sf"/>
</dbReference>
<reference evidence="2 3" key="1">
    <citation type="submission" date="2016-03" db="EMBL/GenBank/DDBJ databases">
        <title>Chemosynthetic sulphur-oxidizing symbionts of marine invertebrate animals are capable of nitrogen fixation.</title>
        <authorList>
            <person name="Petersen J.M."/>
            <person name="Kemper A."/>
            <person name="Gruber-Vodicka H."/>
            <person name="Cardini U."/>
            <person name="Geest Mvander."/>
            <person name="Kleiner M."/>
            <person name="Bulgheresi S."/>
            <person name="Fussmann M."/>
            <person name="Herbold C."/>
            <person name="Seah B.K.B."/>
            <person name="Antony C.Paul."/>
            <person name="Liu D."/>
            <person name="Belitz A."/>
            <person name="Weber M."/>
        </authorList>
    </citation>
    <scope>NUCLEOTIDE SEQUENCE [LARGE SCALE GENOMIC DNA]</scope>
    <source>
        <strain evidence="2">G_D</strain>
    </source>
</reference>
<dbReference type="InterPro" id="IPR013766">
    <property type="entry name" value="Thioredoxin_domain"/>
</dbReference>
<sequence length="161" mass="18410">MKQIKILLIAVILTPVLFLFTAETSAEQRSVEGGGKAEFNLEAYRGKVVLLDFWASWCGPCREAFPWLNAMQRKYQGLGLEVIGINLDLSREEADQFLANTPAEFTLHYDPEGMLAKRYDLQGMPASYLFDRKGRLLITHTGFFKSETHQRELEIRQALRP</sequence>
<dbReference type="Proteomes" id="UP000094849">
    <property type="component" value="Unassembled WGS sequence"/>
</dbReference>
<dbReference type="Pfam" id="PF00578">
    <property type="entry name" value="AhpC-TSA"/>
    <property type="match status" value="1"/>
</dbReference>
<dbReference type="RefSeq" id="WP_069024185.1">
    <property type="nucleotide sequence ID" value="NZ_LVJZ01000003.1"/>
</dbReference>
<dbReference type="GO" id="GO:0016491">
    <property type="term" value="F:oxidoreductase activity"/>
    <property type="evidence" value="ECO:0007669"/>
    <property type="project" value="InterPro"/>
</dbReference>
<evidence type="ECO:0000313" key="2">
    <source>
        <dbReference type="EMBL" id="ODB96088.1"/>
    </source>
</evidence>
<dbReference type="PANTHER" id="PTHR42852:SF18">
    <property type="entry name" value="CHROMOSOME UNDETERMINED SCAFFOLD_47, WHOLE GENOME SHOTGUN SEQUENCE"/>
    <property type="match status" value="1"/>
</dbReference>
<dbReference type="STRING" id="1818881.A3196_04510"/>
<keyword evidence="3" id="KW-1185">Reference proteome</keyword>
<proteinExistence type="predicted"/>
<dbReference type="Gene3D" id="3.40.30.10">
    <property type="entry name" value="Glutaredoxin"/>
    <property type="match status" value="1"/>
</dbReference>
<organism evidence="2 3">
    <name type="scientific">Candidatus Thiodiazotropha endoloripes</name>
    <dbReference type="NCBI Taxonomy" id="1818881"/>
    <lineage>
        <taxon>Bacteria</taxon>
        <taxon>Pseudomonadati</taxon>
        <taxon>Pseudomonadota</taxon>
        <taxon>Gammaproteobacteria</taxon>
        <taxon>Chromatiales</taxon>
        <taxon>Sedimenticolaceae</taxon>
        <taxon>Candidatus Thiodiazotropha</taxon>
    </lineage>
</organism>
<gene>
    <name evidence="2" type="ORF">A3196_04510</name>
</gene>
<evidence type="ECO:0000313" key="3">
    <source>
        <dbReference type="Proteomes" id="UP000094849"/>
    </source>
</evidence>
<feature type="domain" description="Thioredoxin" evidence="1">
    <location>
        <begin position="17"/>
        <end position="161"/>
    </location>
</feature>
<dbReference type="PANTHER" id="PTHR42852">
    <property type="entry name" value="THIOL:DISULFIDE INTERCHANGE PROTEIN DSBE"/>
    <property type="match status" value="1"/>
</dbReference>
<evidence type="ECO:0000259" key="1">
    <source>
        <dbReference type="PROSITE" id="PS51352"/>
    </source>
</evidence>
<dbReference type="AlphaFoldDB" id="A0A1E2UMV1"/>
<dbReference type="InterPro" id="IPR000866">
    <property type="entry name" value="AhpC/TSA"/>
</dbReference>
<dbReference type="CDD" id="cd02966">
    <property type="entry name" value="TlpA_like_family"/>
    <property type="match status" value="1"/>
</dbReference>
<accession>A0A1E2UMV1</accession>
<comment type="caution">
    <text evidence="2">The sequence shown here is derived from an EMBL/GenBank/DDBJ whole genome shotgun (WGS) entry which is preliminary data.</text>
</comment>
<dbReference type="SUPFAM" id="SSF52833">
    <property type="entry name" value="Thioredoxin-like"/>
    <property type="match status" value="1"/>
</dbReference>
<dbReference type="PROSITE" id="PS51352">
    <property type="entry name" value="THIOREDOXIN_2"/>
    <property type="match status" value="1"/>
</dbReference>
<dbReference type="EMBL" id="LVJZ01000003">
    <property type="protein sequence ID" value="ODB96088.1"/>
    <property type="molecule type" value="Genomic_DNA"/>
</dbReference>
<protein>
    <recommendedName>
        <fullName evidence="1">Thioredoxin domain-containing protein</fullName>
    </recommendedName>
</protein>
<dbReference type="InterPro" id="IPR036249">
    <property type="entry name" value="Thioredoxin-like_sf"/>
</dbReference>
<dbReference type="GO" id="GO:0016209">
    <property type="term" value="F:antioxidant activity"/>
    <property type="evidence" value="ECO:0007669"/>
    <property type="project" value="InterPro"/>
</dbReference>
<name>A0A1E2UMV1_9GAMM</name>